<keyword evidence="3 12" id="KW-0808">Transferase</keyword>
<dbReference type="InterPro" id="IPR034907">
    <property type="entry name" value="NDK-like_dom"/>
</dbReference>
<dbReference type="EMBL" id="AGWL01000001">
    <property type="protein sequence ID" value="EKU95944.1"/>
    <property type="molecule type" value="Genomic_DNA"/>
</dbReference>
<feature type="binding site" evidence="10">
    <location>
        <position position="86"/>
    </location>
    <ligand>
        <name>ATP</name>
        <dbReference type="ChEBI" id="CHEBI:30616"/>
    </ligand>
</feature>
<evidence type="ECO:0000256" key="12">
    <source>
        <dbReference type="RuleBase" id="RU004013"/>
    </source>
</evidence>
<feature type="binding site" evidence="10">
    <location>
        <position position="10"/>
    </location>
    <ligand>
        <name>ATP</name>
        <dbReference type="ChEBI" id="CHEBI:30616"/>
    </ligand>
</feature>
<keyword evidence="6 12" id="KW-0418">Kinase</keyword>
<dbReference type="PROSITE" id="PS51374">
    <property type="entry name" value="NDPK_LIKE"/>
    <property type="match status" value="1"/>
</dbReference>
<comment type="cofactor">
    <cofactor evidence="1">
        <name>Mg(2+)</name>
        <dbReference type="ChEBI" id="CHEBI:18420"/>
    </cofactor>
</comment>
<dbReference type="Proteomes" id="UP000009888">
    <property type="component" value="Unassembled WGS sequence"/>
</dbReference>
<evidence type="ECO:0000256" key="3">
    <source>
        <dbReference type="ARBA" id="ARBA00022679"/>
    </source>
</evidence>
<proteinExistence type="inferred from homology"/>
<evidence type="ECO:0000259" key="13">
    <source>
        <dbReference type="SMART" id="SM00562"/>
    </source>
</evidence>
<dbReference type="Gene3D" id="3.30.70.141">
    <property type="entry name" value="Nucleoside diphosphate kinase-like domain"/>
    <property type="match status" value="1"/>
</dbReference>
<dbReference type="SMART" id="SM00562">
    <property type="entry name" value="NDK"/>
    <property type="match status" value="1"/>
</dbReference>
<keyword evidence="15" id="KW-1185">Reference proteome</keyword>
<keyword evidence="4" id="KW-0479">Metal-binding</keyword>
<comment type="caution">
    <text evidence="14">The sequence shown here is derived from an EMBL/GenBank/DDBJ whole genome shotgun (WGS) entry which is preliminary data.</text>
</comment>
<evidence type="ECO:0000256" key="10">
    <source>
        <dbReference type="PROSITE-ProRule" id="PRU00706"/>
    </source>
</evidence>
<dbReference type="PANTHER" id="PTHR11349">
    <property type="entry name" value="NUCLEOSIDE DIPHOSPHATE KINASE"/>
    <property type="match status" value="1"/>
</dbReference>
<dbReference type="GO" id="GO:0005524">
    <property type="term" value="F:ATP binding"/>
    <property type="evidence" value="ECO:0007669"/>
    <property type="project" value="UniProtKB-KW"/>
</dbReference>
<feature type="domain" description="Nucleoside diphosphate kinase-like" evidence="13">
    <location>
        <begin position="2"/>
        <end position="138"/>
    </location>
</feature>
<dbReference type="CDD" id="cd04413">
    <property type="entry name" value="NDPk_I"/>
    <property type="match status" value="1"/>
</dbReference>
<comment type="catalytic activity">
    <reaction evidence="12">
        <text>a 2'-deoxyribonucleoside 5'-diphosphate + ATP = a 2'-deoxyribonucleoside 5'-triphosphate + ADP</text>
        <dbReference type="Rhea" id="RHEA:44640"/>
        <dbReference type="ChEBI" id="CHEBI:30616"/>
        <dbReference type="ChEBI" id="CHEBI:61560"/>
        <dbReference type="ChEBI" id="CHEBI:73316"/>
        <dbReference type="ChEBI" id="CHEBI:456216"/>
        <dbReference type="EC" id="2.7.4.6"/>
    </reaction>
</comment>
<feature type="binding site" evidence="10">
    <location>
        <position position="92"/>
    </location>
    <ligand>
        <name>ATP</name>
        <dbReference type="ChEBI" id="CHEBI:30616"/>
    </ligand>
</feature>
<name>K9EFE7_9ACTO</name>
<keyword evidence="8" id="KW-0460">Magnesium</keyword>
<sequence>MAEHVFIILKPDALERGLVGVLLSRLENKGYLIERLEMTRLDPFRLRKLYAHIADKPFYSDVESYMTSGPVVTGALSGFRVGKGVRQIVGATDPLRAAPGSIRGDYGRAWEDGNMRNLIHASDSPENAEREISLWFGA</sequence>
<evidence type="ECO:0000256" key="5">
    <source>
        <dbReference type="ARBA" id="ARBA00022741"/>
    </source>
</evidence>
<feature type="active site" description="Pros-phosphohistidine intermediate" evidence="10">
    <location>
        <position position="120"/>
    </location>
</feature>
<evidence type="ECO:0000256" key="11">
    <source>
        <dbReference type="RuleBase" id="RU004011"/>
    </source>
</evidence>
<dbReference type="GO" id="GO:0004550">
    <property type="term" value="F:nucleoside diphosphate kinase activity"/>
    <property type="evidence" value="ECO:0007669"/>
    <property type="project" value="UniProtKB-EC"/>
</dbReference>
<dbReference type="GO" id="GO:0006241">
    <property type="term" value="P:CTP biosynthetic process"/>
    <property type="evidence" value="ECO:0007669"/>
    <property type="project" value="InterPro"/>
</dbReference>
<dbReference type="GO" id="GO:0046872">
    <property type="term" value="F:metal ion binding"/>
    <property type="evidence" value="ECO:0007669"/>
    <property type="project" value="UniProtKB-KW"/>
</dbReference>
<dbReference type="HOGENOM" id="CLU_060216_6_3_11"/>
<gene>
    <name evidence="14" type="ORF">HMPREF9233_00032</name>
</gene>
<organism evidence="14 15">
    <name type="scientific">Actinobaculum massiliense ACS-171-V-Col2</name>
    <dbReference type="NCBI Taxonomy" id="883066"/>
    <lineage>
        <taxon>Bacteria</taxon>
        <taxon>Bacillati</taxon>
        <taxon>Actinomycetota</taxon>
        <taxon>Actinomycetes</taxon>
        <taxon>Actinomycetales</taxon>
        <taxon>Actinomycetaceae</taxon>
        <taxon>Actinobaculum</taxon>
    </lineage>
</organism>
<dbReference type="Pfam" id="PF00334">
    <property type="entry name" value="NDK"/>
    <property type="match status" value="1"/>
</dbReference>
<evidence type="ECO:0000313" key="15">
    <source>
        <dbReference type="Proteomes" id="UP000009888"/>
    </source>
</evidence>
<dbReference type="PATRIC" id="fig|883066.3.peg.33"/>
<evidence type="ECO:0000256" key="1">
    <source>
        <dbReference type="ARBA" id="ARBA00001946"/>
    </source>
</evidence>
<dbReference type="AlphaFoldDB" id="K9EFE7"/>
<dbReference type="GO" id="GO:0006183">
    <property type="term" value="P:GTP biosynthetic process"/>
    <property type="evidence" value="ECO:0007669"/>
    <property type="project" value="InterPro"/>
</dbReference>
<keyword evidence="5 12" id="KW-0547">Nucleotide-binding</keyword>
<dbReference type="FunFam" id="3.30.70.141:FF:000017">
    <property type="entry name" value="Nucleoside diphosphate kinase"/>
    <property type="match status" value="1"/>
</dbReference>
<dbReference type="InterPro" id="IPR036850">
    <property type="entry name" value="NDK-like_dom_sf"/>
</dbReference>
<protein>
    <recommendedName>
        <fullName evidence="12">Nucleoside diphosphate kinase</fullName>
        <ecNumber evidence="12">2.7.4.6</ecNumber>
    </recommendedName>
</protein>
<dbReference type="PRINTS" id="PR01243">
    <property type="entry name" value="NUCDPKINASE"/>
</dbReference>
<dbReference type="eggNOG" id="COG0105">
    <property type="taxonomic scope" value="Bacteria"/>
</dbReference>
<evidence type="ECO:0000256" key="9">
    <source>
        <dbReference type="ARBA" id="ARBA00023080"/>
    </source>
</evidence>
<feature type="binding site" evidence="10">
    <location>
        <position position="117"/>
    </location>
    <ligand>
        <name>ATP</name>
        <dbReference type="ChEBI" id="CHEBI:30616"/>
    </ligand>
</feature>
<feature type="binding site" evidence="10">
    <location>
        <position position="58"/>
    </location>
    <ligand>
        <name>ATP</name>
        <dbReference type="ChEBI" id="CHEBI:30616"/>
    </ligand>
</feature>
<reference evidence="14 15" key="1">
    <citation type="submission" date="2012-09" db="EMBL/GenBank/DDBJ databases">
        <title>The Genome Sequence of Actinobaculum massiliae ACS-171-V-COL2.</title>
        <authorList>
            <consortium name="The Broad Institute Genome Sequencing Platform"/>
            <person name="Earl A."/>
            <person name="Ward D."/>
            <person name="Feldgarden M."/>
            <person name="Gevers D."/>
            <person name="Saerens B."/>
            <person name="Vaneechoutte M."/>
            <person name="Walker B."/>
            <person name="Young S.K."/>
            <person name="Zeng Q."/>
            <person name="Gargeya S."/>
            <person name="Fitzgerald M."/>
            <person name="Haas B."/>
            <person name="Abouelleil A."/>
            <person name="Alvarado L."/>
            <person name="Arachchi H.M."/>
            <person name="Berlin A."/>
            <person name="Chapman S.B."/>
            <person name="Goldberg J."/>
            <person name="Griggs A."/>
            <person name="Gujja S."/>
            <person name="Hansen M."/>
            <person name="Howarth C."/>
            <person name="Imamovic A."/>
            <person name="Larimer J."/>
            <person name="McCowen C."/>
            <person name="Montmayeur A."/>
            <person name="Murphy C."/>
            <person name="Neiman D."/>
            <person name="Pearson M."/>
            <person name="Priest M."/>
            <person name="Roberts A."/>
            <person name="Saif S."/>
            <person name="Shea T."/>
            <person name="Sisk P."/>
            <person name="Sykes S."/>
            <person name="Wortman J."/>
            <person name="Nusbaum C."/>
            <person name="Birren B."/>
        </authorList>
    </citation>
    <scope>NUCLEOTIDE SEQUENCE [LARGE SCALE GENOMIC DNA]</scope>
    <source>
        <strain evidence="15">ACS-171-V-Col2</strain>
    </source>
</reference>
<dbReference type="PROSITE" id="PS00469">
    <property type="entry name" value="NDPK"/>
    <property type="match status" value="1"/>
</dbReference>
<dbReference type="STRING" id="202789.GCA_001457435_00097"/>
<dbReference type="InterPro" id="IPR001564">
    <property type="entry name" value="Nucleoside_diP_kinase"/>
</dbReference>
<evidence type="ECO:0000256" key="2">
    <source>
        <dbReference type="ARBA" id="ARBA00008142"/>
    </source>
</evidence>
<evidence type="ECO:0000256" key="7">
    <source>
        <dbReference type="ARBA" id="ARBA00022840"/>
    </source>
</evidence>
<keyword evidence="9" id="KW-0546">Nucleotide metabolism</keyword>
<evidence type="ECO:0000256" key="4">
    <source>
        <dbReference type="ARBA" id="ARBA00022723"/>
    </source>
</evidence>
<dbReference type="GO" id="GO:0006228">
    <property type="term" value="P:UTP biosynthetic process"/>
    <property type="evidence" value="ECO:0007669"/>
    <property type="project" value="InterPro"/>
</dbReference>
<dbReference type="RefSeq" id="WP_007000250.1">
    <property type="nucleotide sequence ID" value="NZ_JH992955.1"/>
</dbReference>
<accession>K9EFE7</accession>
<dbReference type="InterPro" id="IPR023005">
    <property type="entry name" value="Nucleoside_diP_kinase_AS"/>
</dbReference>
<dbReference type="SUPFAM" id="SSF54919">
    <property type="entry name" value="Nucleoside diphosphate kinase, NDK"/>
    <property type="match status" value="1"/>
</dbReference>
<comment type="similarity">
    <text evidence="2 10 11">Belongs to the NDK family.</text>
</comment>
<evidence type="ECO:0000256" key="8">
    <source>
        <dbReference type="ARBA" id="ARBA00022842"/>
    </source>
</evidence>
<keyword evidence="7 12" id="KW-0067">ATP-binding</keyword>
<feature type="binding site" evidence="10">
    <location>
        <position position="103"/>
    </location>
    <ligand>
        <name>ATP</name>
        <dbReference type="ChEBI" id="CHEBI:30616"/>
    </ligand>
</feature>
<dbReference type="EC" id="2.7.4.6" evidence="12"/>
<evidence type="ECO:0000256" key="6">
    <source>
        <dbReference type="ARBA" id="ARBA00022777"/>
    </source>
</evidence>
<evidence type="ECO:0000313" key="14">
    <source>
        <dbReference type="EMBL" id="EKU95944.1"/>
    </source>
</evidence>